<accession>A0A1B6DK71</accession>
<evidence type="ECO:0000256" key="10">
    <source>
        <dbReference type="SAM" id="Phobius"/>
    </source>
</evidence>
<protein>
    <recommendedName>
        <fullName evidence="7">UNC93-like protein MFSD11</fullName>
    </recommendedName>
    <alternativeName>
        <fullName evidence="8">Major facilitator superfamily domain-containing protein 11</fullName>
    </alternativeName>
</protein>
<feature type="transmembrane region" description="Helical" evidence="10">
    <location>
        <begin position="77"/>
        <end position="95"/>
    </location>
</feature>
<name>A0A1B6DK71_9HEMI</name>
<feature type="transmembrane region" description="Helical" evidence="10">
    <location>
        <begin position="101"/>
        <end position="125"/>
    </location>
</feature>
<dbReference type="Pfam" id="PF05978">
    <property type="entry name" value="UNC-93"/>
    <property type="match status" value="1"/>
</dbReference>
<evidence type="ECO:0000256" key="3">
    <source>
        <dbReference type="ARBA" id="ARBA00022692"/>
    </source>
</evidence>
<feature type="transmembrane region" description="Helical" evidence="10">
    <location>
        <begin position="262"/>
        <end position="284"/>
    </location>
</feature>
<feature type="transmembrane region" description="Helical" evidence="10">
    <location>
        <begin position="137"/>
        <end position="158"/>
    </location>
</feature>
<feature type="transmembrane region" description="Helical" evidence="10">
    <location>
        <begin position="170"/>
        <end position="190"/>
    </location>
</feature>
<evidence type="ECO:0000313" key="11">
    <source>
        <dbReference type="EMBL" id="JAS26010.1"/>
    </source>
</evidence>
<feature type="transmembrane region" description="Helical" evidence="10">
    <location>
        <begin position="224"/>
        <end position="242"/>
    </location>
</feature>
<comment type="subcellular location">
    <subcellularLocation>
        <location evidence="1">Membrane</location>
        <topology evidence="1">Multi-pass membrane protein</topology>
    </subcellularLocation>
</comment>
<evidence type="ECO:0000256" key="4">
    <source>
        <dbReference type="ARBA" id="ARBA00022989"/>
    </source>
</evidence>
<organism evidence="11">
    <name type="scientific">Clastoptera arizonana</name>
    <name type="common">Arizona spittle bug</name>
    <dbReference type="NCBI Taxonomy" id="38151"/>
    <lineage>
        <taxon>Eukaryota</taxon>
        <taxon>Metazoa</taxon>
        <taxon>Ecdysozoa</taxon>
        <taxon>Arthropoda</taxon>
        <taxon>Hexapoda</taxon>
        <taxon>Insecta</taxon>
        <taxon>Pterygota</taxon>
        <taxon>Neoptera</taxon>
        <taxon>Paraneoptera</taxon>
        <taxon>Hemiptera</taxon>
        <taxon>Auchenorrhyncha</taxon>
        <taxon>Cercopoidea</taxon>
        <taxon>Clastopteridae</taxon>
        <taxon>Clastoptera</taxon>
    </lineage>
</organism>
<feature type="transmembrane region" description="Helical" evidence="10">
    <location>
        <begin position="7"/>
        <end position="29"/>
    </location>
</feature>
<comment type="similarity">
    <text evidence="2">Belongs to the unc-93 family.</text>
</comment>
<evidence type="ECO:0000256" key="5">
    <source>
        <dbReference type="ARBA" id="ARBA00023136"/>
    </source>
</evidence>
<dbReference type="Gene3D" id="1.20.1250.20">
    <property type="entry name" value="MFS general substrate transporter like domains"/>
    <property type="match status" value="2"/>
</dbReference>
<sequence>MDDKRFLNIILLGLAFMLVFTAFQTMGNIEKTVLTSITNDDPSFQGDGYTSLAIIYAVFAVSNWFIPSIISVFGPRLTMLFGGIIYTVFIATFLMPRTWLLYAASALIGIGAAAIWTGQGTYLTLNSDSTTISRNSGVFWAMLQCSMFFGNIFVFFAFQGKDTIDASTRTSVFTVLVVVSVIGIVVLLLLPRARAADGEMVAKPEAAPLKALKEAVSLFKTKEMLLLCITFLYSGFELSFYSGVYSTCIGFTRKFGASSKQLVGLSGIFIGFGEVLGGITFGLLGSKTVRWGRDPIVVLGFVIHIICFFAIFLNLPDSSPFSDTTQDAYISSNATLAVLCSFLLGLGDSCFNTQILSILGGMFPDSSAPAFAIFKFTQSLSAAACFFYSSSIGLYKQIYILAFWGTLGTITFCLVEKMNKRAQIRSYNTSSSPEDGQHVKVPSEKQN</sequence>
<dbReference type="CDD" id="cd17407">
    <property type="entry name" value="MFS_MFSD11"/>
    <property type="match status" value="1"/>
</dbReference>
<evidence type="ECO:0000256" key="1">
    <source>
        <dbReference type="ARBA" id="ARBA00004141"/>
    </source>
</evidence>
<feature type="transmembrane region" description="Helical" evidence="10">
    <location>
        <begin position="49"/>
        <end position="70"/>
    </location>
</feature>
<dbReference type="GO" id="GO:0016020">
    <property type="term" value="C:membrane"/>
    <property type="evidence" value="ECO:0007669"/>
    <property type="project" value="UniProtKB-SubCell"/>
</dbReference>
<feature type="transmembrane region" description="Helical" evidence="10">
    <location>
        <begin position="296"/>
        <end position="316"/>
    </location>
</feature>
<dbReference type="InterPro" id="IPR051617">
    <property type="entry name" value="UNC-93-like_regulator"/>
</dbReference>
<feature type="region of interest" description="Disordered" evidence="9">
    <location>
        <begin position="426"/>
        <end position="447"/>
    </location>
</feature>
<evidence type="ECO:0000256" key="2">
    <source>
        <dbReference type="ARBA" id="ARBA00009172"/>
    </source>
</evidence>
<dbReference type="InterPro" id="IPR010291">
    <property type="entry name" value="Ion_channel_UNC-93"/>
</dbReference>
<feature type="transmembrane region" description="Helical" evidence="10">
    <location>
        <begin position="328"/>
        <end position="347"/>
    </location>
</feature>
<evidence type="ECO:0000256" key="8">
    <source>
        <dbReference type="ARBA" id="ARBA00041910"/>
    </source>
</evidence>
<dbReference type="PANTHER" id="PTHR23294:SF0">
    <property type="entry name" value="UNC93-LIKE PROTEIN MFSD11"/>
    <property type="match status" value="1"/>
</dbReference>
<dbReference type="InterPro" id="IPR036259">
    <property type="entry name" value="MFS_trans_sf"/>
</dbReference>
<feature type="transmembrane region" description="Helical" evidence="10">
    <location>
        <begin position="397"/>
        <end position="415"/>
    </location>
</feature>
<keyword evidence="3 10" id="KW-0812">Transmembrane</keyword>
<keyword evidence="6" id="KW-0325">Glycoprotein</keyword>
<evidence type="ECO:0000256" key="6">
    <source>
        <dbReference type="ARBA" id="ARBA00023180"/>
    </source>
</evidence>
<dbReference type="AlphaFoldDB" id="A0A1B6DK71"/>
<dbReference type="EMBL" id="GEDC01011288">
    <property type="protein sequence ID" value="JAS26010.1"/>
    <property type="molecule type" value="Transcribed_RNA"/>
</dbReference>
<gene>
    <name evidence="11" type="ORF">g.6377</name>
</gene>
<evidence type="ECO:0000256" key="9">
    <source>
        <dbReference type="SAM" id="MobiDB-lite"/>
    </source>
</evidence>
<feature type="compositionally biased region" description="Basic and acidic residues" evidence="9">
    <location>
        <begin position="435"/>
        <end position="447"/>
    </location>
</feature>
<evidence type="ECO:0000256" key="7">
    <source>
        <dbReference type="ARBA" id="ARBA00040302"/>
    </source>
</evidence>
<dbReference type="PANTHER" id="PTHR23294">
    <property type="entry name" value="ET TRANSLATION PRODUCT-RELATED"/>
    <property type="match status" value="1"/>
</dbReference>
<keyword evidence="5 10" id="KW-0472">Membrane</keyword>
<proteinExistence type="inferred from homology"/>
<reference evidence="11" key="1">
    <citation type="submission" date="2015-12" db="EMBL/GenBank/DDBJ databases">
        <title>De novo transcriptome assembly of four potential Pierce s Disease insect vectors from Arizona vineyards.</title>
        <authorList>
            <person name="Tassone E.E."/>
        </authorList>
    </citation>
    <scope>NUCLEOTIDE SEQUENCE</scope>
</reference>
<keyword evidence="4 10" id="KW-1133">Transmembrane helix</keyword>
<dbReference type="SUPFAM" id="SSF103473">
    <property type="entry name" value="MFS general substrate transporter"/>
    <property type="match status" value="1"/>
</dbReference>